<reference evidence="2 3" key="1">
    <citation type="submission" date="2023-08" db="EMBL/GenBank/DDBJ databases">
        <title>Annotated Genome Sequence of Vanrija albida AlHP1.</title>
        <authorList>
            <person name="Herzog R."/>
        </authorList>
    </citation>
    <scope>NUCLEOTIDE SEQUENCE [LARGE SCALE GENOMIC DNA]</scope>
    <source>
        <strain evidence="2 3">AlHP1</strain>
    </source>
</reference>
<dbReference type="EMBL" id="JBBXJM010000005">
    <property type="protein sequence ID" value="KAL1407911.1"/>
    <property type="molecule type" value="Genomic_DNA"/>
</dbReference>
<proteinExistence type="predicted"/>
<dbReference type="PANTHER" id="PTHR35569">
    <property type="entry name" value="CYANAMIDE HYDRATASE DDI2-RELATED"/>
    <property type="match status" value="1"/>
</dbReference>
<dbReference type="GeneID" id="95988390"/>
<accession>A0ABR3Q071</accession>
<dbReference type="Gene3D" id="1.10.3210.10">
    <property type="entry name" value="Hypothetical protein af1432"/>
    <property type="match status" value="1"/>
</dbReference>
<name>A0ABR3Q071_9TREE</name>
<dbReference type="Pfam" id="PF01966">
    <property type="entry name" value="HD"/>
    <property type="match status" value="1"/>
</dbReference>
<evidence type="ECO:0000259" key="1">
    <source>
        <dbReference type="Pfam" id="PF01966"/>
    </source>
</evidence>
<dbReference type="Proteomes" id="UP001565368">
    <property type="component" value="Unassembled WGS sequence"/>
</dbReference>
<dbReference type="PANTHER" id="PTHR35569:SF1">
    <property type="entry name" value="CYANAMIDE HYDRATASE DDI2-RELATED"/>
    <property type="match status" value="1"/>
</dbReference>
<keyword evidence="3" id="KW-1185">Reference proteome</keyword>
<feature type="domain" description="HD" evidence="1">
    <location>
        <begin position="37"/>
        <end position="146"/>
    </location>
</feature>
<dbReference type="InterPro" id="IPR003607">
    <property type="entry name" value="HD/PDEase_dom"/>
</dbReference>
<evidence type="ECO:0000313" key="3">
    <source>
        <dbReference type="Proteomes" id="UP001565368"/>
    </source>
</evidence>
<dbReference type="InterPro" id="IPR006674">
    <property type="entry name" value="HD_domain"/>
</dbReference>
<organism evidence="2 3">
    <name type="scientific">Vanrija albida</name>
    <dbReference type="NCBI Taxonomy" id="181172"/>
    <lineage>
        <taxon>Eukaryota</taxon>
        <taxon>Fungi</taxon>
        <taxon>Dikarya</taxon>
        <taxon>Basidiomycota</taxon>
        <taxon>Agaricomycotina</taxon>
        <taxon>Tremellomycetes</taxon>
        <taxon>Trichosporonales</taxon>
        <taxon>Trichosporonaceae</taxon>
        <taxon>Vanrija</taxon>
    </lineage>
</organism>
<gene>
    <name evidence="2" type="ORF">Q8F55_007347</name>
</gene>
<dbReference type="CDD" id="cd00077">
    <property type="entry name" value="HDc"/>
    <property type="match status" value="1"/>
</dbReference>
<comment type="caution">
    <text evidence="2">The sequence shown here is derived from an EMBL/GenBank/DDBJ whole genome shotgun (WGS) entry which is preliminary data.</text>
</comment>
<sequence>MSPALSLPPSLAAKLPKDPASTAALEHAHSILPTAIFHHSLRVYLHALHYGTHAALSLKEWPGWWEENTARAEALLFIAAISHDVGTASEHNGPQRFEVEGADAAKKICLEQGIDEGDAHAVWTAIAIHTSAGIAERIDPLSRLIRLGVKVDFTPPEQRNDIVPGVDAASYAEILESDLPRLEVERVLADAVVAQGNPCLNVEIDNLVWPSSEKHPKASWPGILLRAHVENPAHDGWQDGRNPAF</sequence>
<dbReference type="RefSeq" id="XP_069207855.1">
    <property type="nucleotide sequence ID" value="XM_069355784.1"/>
</dbReference>
<dbReference type="SUPFAM" id="SSF109604">
    <property type="entry name" value="HD-domain/PDEase-like"/>
    <property type="match status" value="1"/>
</dbReference>
<evidence type="ECO:0000313" key="2">
    <source>
        <dbReference type="EMBL" id="KAL1407911.1"/>
    </source>
</evidence>
<protein>
    <recommendedName>
        <fullName evidence="1">HD domain-containing protein</fullName>
    </recommendedName>
</protein>